<organism evidence="8 9">
    <name type="scientific">Vagococcus silagei</name>
    <dbReference type="NCBI Taxonomy" id="2508885"/>
    <lineage>
        <taxon>Bacteria</taxon>
        <taxon>Bacillati</taxon>
        <taxon>Bacillota</taxon>
        <taxon>Bacilli</taxon>
        <taxon>Lactobacillales</taxon>
        <taxon>Enterococcaceae</taxon>
        <taxon>Vagococcus</taxon>
    </lineage>
</organism>
<evidence type="ECO:0000256" key="6">
    <source>
        <dbReference type="SAM" id="Phobius"/>
    </source>
</evidence>
<feature type="transmembrane region" description="Helical" evidence="6">
    <location>
        <begin position="134"/>
        <end position="160"/>
    </location>
</feature>
<proteinExistence type="predicted"/>
<sequence>MEVNELNLIKQSYRAIRYHKRNTLLFFGFFTILLVAFVFINQLLQIQHDSNRLTQSKWNDFKEISAFSSTNLHEEIIKNNQSVVSLYGKYFVILVLIAFAMFFLYGLVTTTLRRQEISYMKNIGLSKLHIFKHLYTELILIAIASFLSVTFVLCVMQNIFIQGTSQINQAISKKQLAEQELVFNQVTSDPQDIEIQPAPNKKAIDGSQMFVTFNEHSIFSNKEQDSNLQKFSLSITESFLILFLICAAATLFGSMVYLSLYFKRMVN</sequence>
<dbReference type="InterPro" id="IPR003838">
    <property type="entry name" value="ABC3_permease_C"/>
</dbReference>
<keyword evidence="9" id="KW-1185">Reference proteome</keyword>
<dbReference type="GO" id="GO:0005886">
    <property type="term" value="C:plasma membrane"/>
    <property type="evidence" value="ECO:0007669"/>
    <property type="project" value="UniProtKB-SubCell"/>
</dbReference>
<keyword evidence="5 6" id="KW-0472">Membrane</keyword>
<feature type="transmembrane region" description="Helical" evidence="6">
    <location>
        <begin position="239"/>
        <end position="262"/>
    </location>
</feature>
<evidence type="ECO:0000259" key="7">
    <source>
        <dbReference type="Pfam" id="PF02687"/>
    </source>
</evidence>
<keyword evidence="3 6" id="KW-0812">Transmembrane</keyword>
<protein>
    <submittedName>
        <fullName evidence="8">ABC transporter permease</fullName>
    </submittedName>
</protein>
<feature type="transmembrane region" description="Helical" evidence="6">
    <location>
        <begin position="24"/>
        <end position="44"/>
    </location>
</feature>
<dbReference type="OrthoDB" id="9884485at2"/>
<evidence type="ECO:0000256" key="4">
    <source>
        <dbReference type="ARBA" id="ARBA00022989"/>
    </source>
</evidence>
<dbReference type="Pfam" id="PF02687">
    <property type="entry name" value="FtsX"/>
    <property type="match status" value="1"/>
</dbReference>
<comment type="caution">
    <text evidence="8">The sequence shown here is derived from an EMBL/GenBank/DDBJ whole genome shotgun (WGS) entry which is preliminary data.</text>
</comment>
<evidence type="ECO:0000313" key="9">
    <source>
        <dbReference type="Proteomes" id="UP000310506"/>
    </source>
</evidence>
<feature type="domain" description="ABC3 transporter permease C-terminal" evidence="7">
    <location>
        <begin position="91"/>
        <end position="164"/>
    </location>
</feature>
<keyword evidence="2" id="KW-1003">Cell membrane</keyword>
<dbReference type="EMBL" id="SDGV01000010">
    <property type="protein sequence ID" value="THB61699.1"/>
    <property type="molecule type" value="Genomic_DNA"/>
</dbReference>
<name>A0A4V3TV70_9ENTE</name>
<evidence type="ECO:0000256" key="3">
    <source>
        <dbReference type="ARBA" id="ARBA00022692"/>
    </source>
</evidence>
<gene>
    <name evidence="8" type="ORF">ESZ54_04400</name>
</gene>
<evidence type="ECO:0000256" key="2">
    <source>
        <dbReference type="ARBA" id="ARBA00022475"/>
    </source>
</evidence>
<evidence type="ECO:0000256" key="5">
    <source>
        <dbReference type="ARBA" id="ARBA00023136"/>
    </source>
</evidence>
<dbReference type="Proteomes" id="UP000310506">
    <property type="component" value="Unassembled WGS sequence"/>
</dbReference>
<comment type="subcellular location">
    <subcellularLocation>
        <location evidence="1">Cell membrane</location>
        <topology evidence="1">Multi-pass membrane protein</topology>
    </subcellularLocation>
</comment>
<feature type="transmembrane region" description="Helical" evidence="6">
    <location>
        <begin position="90"/>
        <end position="113"/>
    </location>
</feature>
<evidence type="ECO:0000256" key="1">
    <source>
        <dbReference type="ARBA" id="ARBA00004651"/>
    </source>
</evidence>
<keyword evidence="4 6" id="KW-1133">Transmembrane helix</keyword>
<reference evidence="8 9" key="1">
    <citation type="submission" date="2019-01" db="EMBL/GenBank/DDBJ databases">
        <title>Vagococcus silagei sp. nov. isolated from brewer's grain.</title>
        <authorList>
            <person name="Guu J.-R."/>
        </authorList>
    </citation>
    <scope>NUCLEOTIDE SEQUENCE [LARGE SCALE GENOMIC DNA]</scope>
    <source>
        <strain evidence="8 9">2B-2</strain>
    </source>
</reference>
<dbReference type="AlphaFoldDB" id="A0A4V3TV70"/>
<evidence type="ECO:0000313" key="8">
    <source>
        <dbReference type="EMBL" id="THB61699.1"/>
    </source>
</evidence>
<accession>A0A4V3TV70</accession>